<proteinExistence type="inferred from homology"/>
<evidence type="ECO:0000313" key="5">
    <source>
        <dbReference type="EMBL" id="MFD0797592.1"/>
    </source>
</evidence>
<feature type="domain" description="Ca3427-like PBP 2" evidence="4">
    <location>
        <begin position="87"/>
        <end position="179"/>
    </location>
</feature>
<evidence type="ECO:0000313" key="6">
    <source>
        <dbReference type="Proteomes" id="UP001597012"/>
    </source>
</evidence>
<dbReference type="EMBL" id="JBHTHY010000006">
    <property type="protein sequence ID" value="MFD0797592.1"/>
    <property type="molecule type" value="Genomic_DNA"/>
</dbReference>
<gene>
    <name evidence="5" type="ORF">ACFQZJ_08980</name>
</gene>
<dbReference type="RefSeq" id="WP_379933993.1">
    <property type="nucleotide sequence ID" value="NZ_JBHTHY010000006.1"/>
</dbReference>
<dbReference type="Proteomes" id="UP001597012">
    <property type="component" value="Unassembled WGS sequence"/>
</dbReference>
<organism evidence="5 6">
    <name type="scientific">Maribacter chungangensis</name>
    <dbReference type="NCBI Taxonomy" id="1069117"/>
    <lineage>
        <taxon>Bacteria</taxon>
        <taxon>Pseudomonadati</taxon>
        <taxon>Bacteroidota</taxon>
        <taxon>Flavobacteriia</taxon>
        <taxon>Flavobacteriales</taxon>
        <taxon>Flavobacteriaceae</taxon>
        <taxon>Maribacter</taxon>
    </lineage>
</organism>
<dbReference type="Gene3D" id="3.40.190.10">
    <property type="entry name" value="Periplasmic binding protein-like II"/>
    <property type="match status" value="2"/>
</dbReference>
<evidence type="ECO:0000256" key="3">
    <source>
        <dbReference type="ARBA" id="ARBA00022729"/>
    </source>
</evidence>
<keyword evidence="3" id="KW-0732">Signal</keyword>
<dbReference type="Pfam" id="PF22384">
    <property type="entry name" value="PBP2_Ca3427_like"/>
    <property type="match status" value="1"/>
</dbReference>
<evidence type="ECO:0000256" key="2">
    <source>
        <dbReference type="ARBA" id="ARBA00010742"/>
    </source>
</evidence>
<keyword evidence="6" id="KW-1185">Reference proteome</keyword>
<reference evidence="6" key="1">
    <citation type="journal article" date="2019" name="Int. J. Syst. Evol. Microbiol.">
        <title>The Global Catalogue of Microorganisms (GCM) 10K type strain sequencing project: providing services to taxonomists for standard genome sequencing and annotation.</title>
        <authorList>
            <consortium name="The Broad Institute Genomics Platform"/>
            <consortium name="The Broad Institute Genome Sequencing Center for Infectious Disease"/>
            <person name="Wu L."/>
            <person name="Ma J."/>
        </authorList>
    </citation>
    <scope>NUCLEOTIDE SEQUENCE [LARGE SCALE GENOMIC DNA]</scope>
    <source>
        <strain evidence="6">CCUG 61948</strain>
    </source>
</reference>
<dbReference type="SUPFAM" id="SSF53850">
    <property type="entry name" value="Periplasmic binding protein-like II"/>
    <property type="match status" value="1"/>
</dbReference>
<comment type="subcellular location">
    <subcellularLocation>
        <location evidence="1">Periplasm</location>
    </subcellularLocation>
</comment>
<evidence type="ECO:0000256" key="1">
    <source>
        <dbReference type="ARBA" id="ARBA00004418"/>
    </source>
</evidence>
<protein>
    <submittedName>
        <fullName evidence="5">Substrate-binding domain-containing protein</fullName>
    </submittedName>
</protein>
<evidence type="ECO:0000259" key="4">
    <source>
        <dbReference type="Pfam" id="PF22384"/>
    </source>
</evidence>
<dbReference type="PANTHER" id="PTHR30024">
    <property type="entry name" value="ALIPHATIC SULFONATES-BINDING PROTEIN-RELATED"/>
    <property type="match status" value="1"/>
</dbReference>
<comment type="caution">
    <text evidence="5">The sequence shown here is derived from an EMBL/GenBank/DDBJ whole genome shotgun (WGS) entry which is preliminary data.</text>
</comment>
<name>A0ABW3B3G3_9FLAO</name>
<dbReference type="InterPro" id="IPR054364">
    <property type="entry name" value="Ca3427-like_PBP2"/>
</dbReference>
<dbReference type="PANTHER" id="PTHR30024:SF47">
    <property type="entry name" value="TAURINE-BINDING PERIPLASMIC PROTEIN"/>
    <property type="match status" value="1"/>
</dbReference>
<comment type="similarity">
    <text evidence="2">Belongs to the bacterial solute-binding protein SsuA/TauA family.</text>
</comment>
<accession>A0ABW3B3G3</accession>
<sequence>MKSVKIIGVPEHFNLPWHLAIEEGAFAERGIDLLWEDIPEGTGKMCQLLENEETDLAIILTEGIVKSISEGNPTKIIQQYIASPLLWGIHVGAKSDFLSISELQNSKAAISRFGSGSHLMAYVNAQKNDWKPEDLSFEVVNNLEGAVTALTNGDAAYFMWEHFTTKPLVDEGIFRRLGDCPTPWPCFMLVGTDRFLDANAGILTHIQEVLETYTSEFKSIPSIDRTLANRYEQQLSDIQEWMALTEWSSTQLSEPTLGNVQDTLIKLGLLKEKLPADNFLYAPIN</sequence>
<dbReference type="CDD" id="cd13637">
    <property type="entry name" value="PBP2_Ca3427_like"/>
    <property type="match status" value="1"/>
</dbReference>